<name>A0A1F6XJT9_9BACT</name>
<dbReference type="Proteomes" id="UP000176629">
    <property type="component" value="Unassembled WGS sequence"/>
</dbReference>
<organism evidence="2 3">
    <name type="scientific">Candidatus Nomurabacteria bacterium RIFCSPLOWO2_01_FULL_40_18</name>
    <dbReference type="NCBI Taxonomy" id="1801773"/>
    <lineage>
        <taxon>Bacteria</taxon>
        <taxon>Candidatus Nomuraibacteriota</taxon>
    </lineage>
</organism>
<comment type="caution">
    <text evidence="2">The sequence shown here is derived from an EMBL/GenBank/DDBJ whole genome shotgun (WGS) entry which is preliminary data.</text>
</comment>
<protein>
    <submittedName>
        <fullName evidence="2">Uncharacterized protein</fullName>
    </submittedName>
</protein>
<evidence type="ECO:0000313" key="2">
    <source>
        <dbReference type="EMBL" id="OGI94251.1"/>
    </source>
</evidence>
<sequence length="81" mass="9286">MSPEERELLNKAVSLAEENNKMLHSMKRSQRWSSIARAIYWIFIIGSAVGAFYLLQPYIDQLKDAYDGVSDTINNFRGSTQ</sequence>
<accession>A0A1F6XJT9</accession>
<keyword evidence="1" id="KW-1133">Transmembrane helix</keyword>
<dbReference type="AlphaFoldDB" id="A0A1F6XJT9"/>
<keyword evidence="1" id="KW-0812">Transmembrane</keyword>
<evidence type="ECO:0000256" key="1">
    <source>
        <dbReference type="SAM" id="Phobius"/>
    </source>
</evidence>
<dbReference type="EMBL" id="MFUX01000029">
    <property type="protein sequence ID" value="OGI94251.1"/>
    <property type="molecule type" value="Genomic_DNA"/>
</dbReference>
<feature type="transmembrane region" description="Helical" evidence="1">
    <location>
        <begin position="35"/>
        <end position="55"/>
    </location>
</feature>
<gene>
    <name evidence="2" type="ORF">A3A03_03200</name>
</gene>
<reference evidence="2 3" key="1">
    <citation type="journal article" date="2016" name="Nat. Commun.">
        <title>Thousands of microbial genomes shed light on interconnected biogeochemical processes in an aquifer system.</title>
        <authorList>
            <person name="Anantharaman K."/>
            <person name="Brown C.T."/>
            <person name="Hug L.A."/>
            <person name="Sharon I."/>
            <person name="Castelle C.J."/>
            <person name="Probst A.J."/>
            <person name="Thomas B.C."/>
            <person name="Singh A."/>
            <person name="Wilkins M.J."/>
            <person name="Karaoz U."/>
            <person name="Brodie E.L."/>
            <person name="Williams K.H."/>
            <person name="Hubbard S.S."/>
            <person name="Banfield J.F."/>
        </authorList>
    </citation>
    <scope>NUCLEOTIDE SEQUENCE [LARGE SCALE GENOMIC DNA]</scope>
</reference>
<proteinExistence type="predicted"/>
<evidence type="ECO:0000313" key="3">
    <source>
        <dbReference type="Proteomes" id="UP000176629"/>
    </source>
</evidence>
<keyword evidence="1" id="KW-0472">Membrane</keyword>